<keyword evidence="3" id="KW-0064">Aspartyl protease</keyword>
<dbReference type="GO" id="GO:0016485">
    <property type="term" value="P:protein processing"/>
    <property type="evidence" value="ECO:0007669"/>
    <property type="project" value="TreeGrafter"/>
</dbReference>
<accession>A0A2J0L395</accession>
<dbReference type="InterPro" id="IPR023430">
    <property type="entry name" value="Pept_HybD-like_dom_sf"/>
</dbReference>
<evidence type="ECO:0008006" key="7">
    <source>
        <dbReference type="Google" id="ProtNLM"/>
    </source>
</evidence>
<name>A0A2J0L395_9BACT</name>
<dbReference type="EMBL" id="PEWV01000037">
    <property type="protein sequence ID" value="PIU41736.1"/>
    <property type="molecule type" value="Genomic_DNA"/>
</dbReference>
<dbReference type="Pfam" id="PF01750">
    <property type="entry name" value="HycI"/>
    <property type="match status" value="1"/>
</dbReference>
<dbReference type="PANTHER" id="PTHR30302:SF1">
    <property type="entry name" value="HYDROGENASE 2 MATURATION PROTEASE"/>
    <property type="match status" value="1"/>
</dbReference>
<dbReference type="GO" id="GO:0004190">
    <property type="term" value="F:aspartic-type endopeptidase activity"/>
    <property type="evidence" value="ECO:0007669"/>
    <property type="project" value="UniProtKB-KW"/>
</dbReference>
<evidence type="ECO:0000256" key="3">
    <source>
        <dbReference type="ARBA" id="ARBA00022750"/>
    </source>
</evidence>
<dbReference type="PRINTS" id="PR00446">
    <property type="entry name" value="HYDRGNUPTAKE"/>
</dbReference>
<comment type="similarity">
    <text evidence="1">Belongs to the peptidase A31 family.</text>
</comment>
<dbReference type="Proteomes" id="UP000230052">
    <property type="component" value="Unassembled WGS sequence"/>
</dbReference>
<keyword evidence="4" id="KW-0378">Hydrolase</keyword>
<protein>
    <recommendedName>
        <fullName evidence="7">Hydrogenase 3 maturation endopeptidase HyCI</fullName>
    </recommendedName>
</protein>
<proteinExistence type="inferred from homology"/>
<dbReference type="PANTHER" id="PTHR30302">
    <property type="entry name" value="HYDROGENASE 1 MATURATION PROTEASE"/>
    <property type="match status" value="1"/>
</dbReference>
<evidence type="ECO:0000313" key="6">
    <source>
        <dbReference type="Proteomes" id="UP000230052"/>
    </source>
</evidence>
<keyword evidence="2" id="KW-0645">Protease</keyword>
<evidence type="ECO:0000256" key="2">
    <source>
        <dbReference type="ARBA" id="ARBA00022670"/>
    </source>
</evidence>
<dbReference type="AlphaFoldDB" id="A0A2J0L395"/>
<evidence type="ECO:0000313" key="5">
    <source>
        <dbReference type="EMBL" id="PIU41736.1"/>
    </source>
</evidence>
<dbReference type="SUPFAM" id="SSF53163">
    <property type="entry name" value="HybD-like"/>
    <property type="match status" value="1"/>
</dbReference>
<dbReference type="InterPro" id="IPR000671">
    <property type="entry name" value="Peptidase_A31"/>
</dbReference>
<gene>
    <name evidence="5" type="ORF">COS99_04025</name>
</gene>
<dbReference type="GO" id="GO:0008047">
    <property type="term" value="F:enzyme activator activity"/>
    <property type="evidence" value="ECO:0007669"/>
    <property type="project" value="InterPro"/>
</dbReference>
<evidence type="ECO:0000256" key="4">
    <source>
        <dbReference type="ARBA" id="ARBA00022801"/>
    </source>
</evidence>
<organism evidence="5 6">
    <name type="scientific">Candidatus Aquitaenariimonas noxiae</name>
    <dbReference type="NCBI Taxonomy" id="1974741"/>
    <lineage>
        <taxon>Bacteria</taxon>
        <taxon>Pseudomonadati</taxon>
        <taxon>Candidatus Omnitrophota</taxon>
        <taxon>Candidatus Aquitaenariimonas</taxon>
    </lineage>
</organism>
<evidence type="ECO:0000256" key="1">
    <source>
        <dbReference type="ARBA" id="ARBA00006814"/>
    </source>
</evidence>
<reference evidence="5 6" key="1">
    <citation type="submission" date="2017-09" db="EMBL/GenBank/DDBJ databases">
        <title>Depth-based differentiation of microbial function through sediment-hosted aquifers and enrichment of novel symbionts in the deep terrestrial subsurface.</title>
        <authorList>
            <person name="Probst A.J."/>
            <person name="Ladd B."/>
            <person name="Jarett J.K."/>
            <person name="Geller-Mcgrath D.E."/>
            <person name="Sieber C.M."/>
            <person name="Emerson J.B."/>
            <person name="Anantharaman K."/>
            <person name="Thomas B.C."/>
            <person name="Malmstrom R."/>
            <person name="Stieglmeier M."/>
            <person name="Klingl A."/>
            <person name="Woyke T."/>
            <person name="Ryan C.M."/>
            <person name="Banfield J.F."/>
        </authorList>
    </citation>
    <scope>NUCLEOTIDE SEQUENCE [LARGE SCALE GENOMIC DNA]</scope>
    <source>
        <strain evidence="5">CG07_land_8_20_14_0_80_42_15</strain>
    </source>
</reference>
<sequence length="162" mass="17995">MEETLSDVKSELIKCVNGKKVAIVGIGNLEKGDDGFGVLLTERLKTRLKNTALFECGTAPENYLGPIIRSNPQVLLVLDAANLRAEPGHVHILEAKEIADLGLSTHDSSLNLFIKFLRHELKEVDIFLVCMQPKNTDFGKCISKELEKHLSELEKILVEMLS</sequence>
<dbReference type="Gene3D" id="3.40.50.1450">
    <property type="entry name" value="HybD-like"/>
    <property type="match status" value="1"/>
</dbReference>
<comment type="caution">
    <text evidence="5">The sequence shown here is derived from an EMBL/GenBank/DDBJ whole genome shotgun (WGS) entry which is preliminary data.</text>
</comment>
<dbReference type="NCBIfam" id="TIGR00072">
    <property type="entry name" value="hydrog_prot"/>
    <property type="match status" value="1"/>
</dbReference>